<dbReference type="InParanoid" id="A0A2V0PH71"/>
<sequence>MVPRRRAALALLAAVAASCCVVGAAAKKRDRVPTELSNSFIITTLQDLEPTTIRGMSLTPCEYAVRRAQSLGQKHFSIVVTAYWAGDQWSVQHYSFKDLSKQSTGRGVGFPKPTTPLVLLWKAGLERCFNAAVSAGFSGIQILNHIDHEEGATWRNFVTFDPAARYDGWSYEDVVLWPAAQALKAAMGPDTRAWFMLSGEMGRSLWAFPERYHALLSKYRALLNGGRRKGGGGAKVGVALHWNKVCGNCFDMPDTRTHGAYNATYHRVFAEQRGAITSRFNTPKLRELFDDVDVVGISHYAPSPSRGVNAGAFSLPIDTTAYELSHWGVDLKKLIRKGDKDFLFSEVGLGGGDQDNKKAAGNLLELATNIHNGIWAVYNVAQDPWRNADYKEFRREWFKALTEFLYAGGAPHRVDAAFIWSVGTWDVAAIHPISTSDEGTYADWEIVKWMRWLSGKASAAAV</sequence>
<evidence type="ECO:0000313" key="2">
    <source>
        <dbReference type="EMBL" id="GBF99164.1"/>
    </source>
</evidence>
<accession>A0A2V0PH71</accession>
<dbReference type="AlphaFoldDB" id="A0A2V0PH71"/>
<name>A0A2V0PH71_9CHLO</name>
<dbReference type="PROSITE" id="PS51257">
    <property type="entry name" value="PROKAR_LIPOPROTEIN"/>
    <property type="match status" value="1"/>
</dbReference>
<dbReference type="OrthoDB" id="533294at2759"/>
<keyword evidence="1" id="KW-0732">Signal</keyword>
<feature type="chain" id="PRO_5015906207" evidence="1">
    <location>
        <begin position="27"/>
        <end position="462"/>
    </location>
</feature>
<evidence type="ECO:0000256" key="1">
    <source>
        <dbReference type="SAM" id="SignalP"/>
    </source>
</evidence>
<protein>
    <submittedName>
        <fullName evidence="2">Uncharacterized protein</fullName>
    </submittedName>
</protein>
<organism evidence="2 3">
    <name type="scientific">Raphidocelis subcapitata</name>
    <dbReference type="NCBI Taxonomy" id="307507"/>
    <lineage>
        <taxon>Eukaryota</taxon>
        <taxon>Viridiplantae</taxon>
        <taxon>Chlorophyta</taxon>
        <taxon>core chlorophytes</taxon>
        <taxon>Chlorophyceae</taxon>
        <taxon>CS clade</taxon>
        <taxon>Sphaeropleales</taxon>
        <taxon>Selenastraceae</taxon>
        <taxon>Raphidocelis</taxon>
    </lineage>
</organism>
<comment type="caution">
    <text evidence="2">The sequence shown here is derived from an EMBL/GenBank/DDBJ whole genome shotgun (WGS) entry which is preliminary data.</text>
</comment>
<dbReference type="EMBL" id="BDRX01000148">
    <property type="protein sequence ID" value="GBF99164.1"/>
    <property type="molecule type" value="Genomic_DNA"/>
</dbReference>
<reference evidence="2 3" key="1">
    <citation type="journal article" date="2018" name="Sci. Rep.">
        <title>Raphidocelis subcapitata (=Pseudokirchneriella subcapitata) provides an insight into genome evolution and environmental adaptations in the Sphaeropleales.</title>
        <authorList>
            <person name="Suzuki S."/>
            <person name="Yamaguchi H."/>
            <person name="Nakajima N."/>
            <person name="Kawachi M."/>
        </authorList>
    </citation>
    <scope>NUCLEOTIDE SEQUENCE [LARGE SCALE GENOMIC DNA]</scope>
    <source>
        <strain evidence="2 3">NIES-35</strain>
    </source>
</reference>
<gene>
    <name evidence="2" type="ORF">Rsub_11609</name>
</gene>
<keyword evidence="3" id="KW-1185">Reference proteome</keyword>
<dbReference type="STRING" id="307507.A0A2V0PH71"/>
<evidence type="ECO:0000313" key="3">
    <source>
        <dbReference type="Proteomes" id="UP000247498"/>
    </source>
</evidence>
<proteinExistence type="predicted"/>
<feature type="signal peptide" evidence="1">
    <location>
        <begin position="1"/>
        <end position="26"/>
    </location>
</feature>
<dbReference type="Gene3D" id="3.20.20.80">
    <property type="entry name" value="Glycosidases"/>
    <property type="match status" value="1"/>
</dbReference>
<dbReference type="Proteomes" id="UP000247498">
    <property type="component" value="Unassembled WGS sequence"/>
</dbReference>